<dbReference type="RefSeq" id="WP_130980087.1">
    <property type="nucleotide sequence ID" value="NZ_SISG01000001.1"/>
</dbReference>
<gene>
    <name evidence="2" type="ORF">EYE40_00385</name>
</gene>
<dbReference type="PROSITE" id="PS51257">
    <property type="entry name" value="PROKAR_LIPOPROTEIN"/>
    <property type="match status" value="1"/>
</dbReference>
<feature type="chain" id="PRO_5021010327" description="DUF3558 domain-containing protein" evidence="1">
    <location>
        <begin position="28"/>
        <end position="370"/>
    </location>
</feature>
<evidence type="ECO:0000313" key="3">
    <source>
        <dbReference type="Proteomes" id="UP000294194"/>
    </source>
</evidence>
<sequence length="370" mass="38590">MLRLRSTLAGGSIAILLLAGCATDAPAPVAEPPSTTPSSTPVETPVVTAAPDTLTPFSCDDLVPTAALVGTAAASLVFSPQPEARFDNAVRRQDGRMFCAWTGIDIRLYVQVSRGGRELIQEYDLLGSPYADEENTLGPGESALLCGEEGEPIGCSFMAVTDGYVMRGSLSGKKADLSRVERIALTRKIGSMAVASISVDPPPALWEPPAGSWPLVADCEAIFAAGTARMLGNEASLAFRASGADSPAPAEHIDAIGGSTLCWWNNKDDSRVPGAVSHVALQTLAGGAWYWDDETDYPVTVEVVDVAGADDAALRCTDFGCSLDGRMGNNAFSFSGLVDGSYSESMSKAQLLAAAPVLVEGLRAWWQAAG</sequence>
<evidence type="ECO:0008006" key="4">
    <source>
        <dbReference type="Google" id="ProtNLM"/>
    </source>
</evidence>
<reference evidence="3" key="1">
    <citation type="submission" date="2019-02" db="EMBL/GenBank/DDBJ databases">
        <title>Glaciihabitans arcticus sp. nov., a psychrotolerant bacterium isolated from polar soil.</title>
        <authorList>
            <person name="Dahal R.H."/>
        </authorList>
    </citation>
    <scope>NUCLEOTIDE SEQUENCE [LARGE SCALE GENOMIC DNA]</scope>
    <source>
        <strain evidence="3">RP-3-7</strain>
    </source>
</reference>
<keyword evidence="1" id="KW-0732">Signal</keyword>
<protein>
    <recommendedName>
        <fullName evidence="4">DUF3558 domain-containing protein</fullName>
    </recommendedName>
</protein>
<accession>A0A4Q9GMQ4</accession>
<evidence type="ECO:0000313" key="2">
    <source>
        <dbReference type="EMBL" id="TBN55976.1"/>
    </source>
</evidence>
<feature type="signal peptide" evidence="1">
    <location>
        <begin position="1"/>
        <end position="27"/>
    </location>
</feature>
<dbReference type="EMBL" id="SISG01000001">
    <property type="protein sequence ID" value="TBN55976.1"/>
    <property type="molecule type" value="Genomic_DNA"/>
</dbReference>
<organism evidence="2 3">
    <name type="scientific">Glaciihabitans arcticus</name>
    <dbReference type="NCBI Taxonomy" id="2668039"/>
    <lineage>
        <taxon>Bacteria</taxon>
        <taxon>Bacillati</taxon>
        <taxon>Actinomycetota</taxon>
        <taxon>Actinomycetes</taxon>
        <taxon>Micrococcales</taxon>
        <taxon>Microbacteriaceae</taxon>
        <taxon>Glaciihabitans</taxon>
    </lineage>
</organism>
<evidence type="ECO:0000256" key="1">
    <source>
        <dbReference type="SAM" id="SignalP"/>
    </source>
</evidence>
<comment type="caution">
    <text evidence="2">The sequence shown here is derived from an EMBL/GenBank/DDBJ whole genome shotgun (WGS) entry which is preliminary data.</text>
</comment>
<keyword evidence="3" id="KW-1185">Reference proteome</keyword>
<dbReference type="Proteomes" id="UP000294194">
    <property type="component" value="Unassembled WGS sequence"/>
</dbReference>
<name>A0A4Q9GMQ4_9MICO</name>
<proteinExistence type="predicted"/>
<dbReference type="AlphaFoldDB" id="A0A4Q9GMQ4"/>